<comment type="caution">
    <text evidence="2">The sequence shown here is derived from an EMBL/GenBank/DDBJ whole genome shotgun (WGS) entry which is preliminary data.</text>
</comment>
<dbReference type="CDD" id="cd14688">
    <property type="entry name" value="bZIP_YAP"/>
    <property type="match status" value="1"/>
</dbReference>
<name>A0A5J5F0U8_9PEZI</name>
<evidence type="ECO:0000256" key="1">
    <source>
        <dbReference type="SAM" id="MobiDB-lite"/>
    </source>
</evidence>
<dbReference type="Proteomes" id="UP000326924">
    <property type="component" value="Unassembled WGS sequence"/>
</dbReference>
<gene>
    <name evidence="2" type="ORF">FN846DRAFT_888893</name>
</gene>
<dbReference type="EMBL" id="VXIS01000056">
    <property type="protein sequence ID" value="KAA8909530.1"/>
    <property type="molecule type" value="Genomic_DNA"/>
</dbReference>
<proteinExistence type="predicted"/>
<feature type="compositionally biased region" description="Basic and acidic residues" evidence="1">
    <location>
        <begin position="173"/>
        <end position="187"/>
    </location>
</feature>
<sequence length="612" mass="68320">MVNMRDSEPADHRAYTSAPQYLPIRRSTRNLYMSPDAMPPHPSHYHPATSALPPNYGLDLSSYSSHALSGSNSPTSPGSEYLESLAGMPMPEAMDLEIGAPHMDIDLSILSAEEYRDARLLARRPSPARNELQHSKDDGSSSERRRRQRRAPSDDSIDTPVDKPSGKKQRGRPRLDPKDENAADRRRTQIRLAQRAYRLRKETTITTLRTRVTELENIIEGMQNTFFELHESSTECMRKLENRNERESFGETMRSLTERFIALVKAVEPGESLGEEGTTDGRSQGGRADEPRSRDDEAPSSGGSSGNVPMWGGYNLSYPKNNPHDESYNGSQNTSTPRNTYDGATQDQCTSSNIFEHQDIDFFSQLAPEPPSSMTYSFQNATFSRRLHRACLERAYSLLTSPSASQTEVERIFAYTLCYATRDEIVRSVQALLKAGVDQSLAIEDYPELPLHNVPDGTNEALARAKEGRKQLFKLGITGKFLKPTEIEQILVEKGVLETIDTSDSEHESSPASSHDYGYLPPVNASMDSATDVDTLFPSGSPNKAVGAEDIPRTKPIIEKSPLDLDLLVKGETSESSCKEDQRLIGGQSCCTEEYVWDNIRDSRRPMWRTVL</sequence>
<evidence type="ECO:0000313" key="2">
    <source>
        <dbReference type="EMBL" id="KAA8909530.1"/>
    </source>
</evidence>
<dbReference type="OrthoDB" id="3555317at2759"/>
<dbReference type="PANTHER" id="PTHR40618:SF1">
    <property type="entry name" value="B-ZIP TRANSCRIPTION FACTOR (EUROFUNG)"/>
    <property type="match status" value="1"/>
</dbReference>
<evidence type="ECO:0000313" key="3">
    <source>
        <dbReference type="Proteomes" id="UP000326924"/>
    </source>
</evidence>
<protein>
    <recommendedName>
        <fullName evidence="4">BZIP domain-containing protein</fullName>
    </recommendedName>
</protein>
<feature type="compositionally biased region" description="Low complexity" evidence="1">
    <location>
        <begin position="64"/>
        <end position="73"/>
    </location>
</feature>
<dbReference type="InterPro" id="IPR046347">
    <property type="entry name" value="bZIP_sf"/>
</dbReference>
<accession>A0A5J5F0U8</accession>
<dbReference type="SUPFAM" id="SSF57959">
    <property type="entry name" value="Leucine zipper domain"/>
    <property type="match status" value="1"/>
</dbReference>
<keyword evidence="3" id="KW-1185">Reference proteome</keyword>
<feature type="compositionally biased region" description="Basic and acidic residues" evidence="1">
    <location>
        <begin position="287"/>
        <end position="297"/>
    </location>
</feature>
<feature type="compositionally biased region" description="Basic and acidic residues" evidence="1">
    <location>
        <begin position="131"/>
        <end position="143"/>
    </location>
</feature>
<evidence type="ECO:0008006" key="4">
    <source>
        <dbReference type="Google" id="ProtNLM"/>
    </source>
</evidence>
<dbReference type="PANTHER" id="PTHR40618">
    <property type="entry name" value="B-ZIP TRANSCRIPTION FACTOR (EUROFUNG)-RELATED"/>
    <property type="match status" value="1"/>
</dbReference>
<organism evidence="2 3">
    <name type="scientific">Sphaerosporella brunnea</name>
    <dbReference type="NCBI Taxonomy" id="1250544"/>
    <lineage>
        <taxon>Eukaryota</taxon>
        <taxon>Fungi</taxon>
        <taxon>Dikarya</taxon>
        <taxon>Ascomycota</taxon>
        <taxon>Pezizomycotina</taxon>
        <taxon>Pezizomycetes</taxon>
        <taxon>Pezizales</taxon>
        <taxon>Pyronemataceae</taxon>
        <taxon>Sphaerosporella</taxon>
    </lineage>
</organism>
<feature type="region of interest" description="Disordered" evidence="1">
    <location>
        <begin position="64"/>
        <end position="83"/>
    </location>
</feature>
<reference evidence="2 3" key="1">
    <citation type="submission" date="2019-09" db="EMBL/GenBank/DDBJ databases">
        <title>Draft genome of the ectomycorrhizal ascomycete Sphaerosporella brunnea.</title>
        <authorList>
            <consortium name="DOE Joint Genome Institute"/>
            <person name="Benucci G.M."/>
            <person name="Marozzi G."/>
            <person name="Antonielli L."/>
            <person name="Sanchez S."/>
            <person name="Marco P."/>
            <person name="Wang X."/>
            <person name="Falini L.B."/>
            <person name="Barry K."/>
            <person name="Haridas S."/>
            <person name="Lipzen A."/>
            <person name="Labutti K."/>
            <person name="Grigoriev I.V."/>
            <person name="Murat C."/>
            <person name="Martin F."/>
            <person name="Albertini E."/>
            <person name="Donnini D."/>
            <person name="Bonito G."/>
        </authorList>
    </citation>
    <scope>NUCLEOTIDE SEQUENCE [LARGE SCALE GENOMIC DNA]</scope>
    <source>
        <strain evidence="2 3">Sb_GMNB300</strain>
    </source>
</reference>
<dbReference type="AlphaFoldDB" id="A0A5J5F0U8"/>
<dbReference type="InParanoid" id="A0A5J5F0U8"/>
<dbReference type="Gene3D" id="1.20.5.170">
    <property type="match status" value="1"/>
</dbReference>
<feature type="region of interest" description="Disordered" evidence="1">
    <location>
        <begin position="123"/>
        <end position="187"/>
    </location>
</feature>
<feature type="region of interest" description="Disordered" evidence="1">
    <location>
        <begin position="267"/>
        <end position="347"/>
    </location>
</feature>
<dbReference type="GO" id="GO:0003700">
    <property type="term" value="F:DNA-binding transcription factor activity"/>
    <property type="evidence" value="ECO:0007669"/>
    <property type="project" value="InterPro"/>
</dbReference>
<feature type="compositionally biased region" description="Polar residues" evidence="1">
    <location>
        <begin position="328"/>
        <end position="347"/>
    </location>
</feature>